<dbReference type="STRING" id="650891.SAMN05216203_1821"/>
<accession>A0A1I6I4W1</accession>
<organism evidence="1 2">
    <name type="scientific">Marinobacter daqiaonensis</name>
    <dbReference type="NCBI Taxonomy" id="650891"/>
    <lineage>
        <taxon>Bacteria</taxon>
        <taxon>Pseudomonadati</taxon>
        <taxon>Pseudomonadota</taxon>
        <taxon>Gammaproteobacteria</taxon>
        <taxon>Pseudomonadales</taxon>
        <taxon>Marinobacteraceae</taxon>
        <taxon>Marinobacter</taxon>
    </lineage>
</organism>
<sequence>MKTIVFFLSSYSTINTGVGGHYRSLKEIASILQSDFDVRIFTFGNVPSPILQQLDCYRHVETGPLVSPGTWRTLRNLRKELSFEPDREVLYVTVGDLICYVPILLCLGLGSGPVAHLKPGGPVFPRSYMFNGLPLMVFHRQDYRLFEAHDSKRPLALAPGRVSPPPYDREYLNHAVPRLIGAQEGQLRLLTICRIAEEKATSLSVMYGALENLEGSPVSTHIGVLQSRSVLHRLEQHRLAFSHEILVDDDVVDTAARAIHACDLFIGLGRSAMEAMALGKIAFVPVRDREGAPRLVAVTRQNWRIFQHHNFTDRTPMDELEATGEPLFIEDVVGDFDHHQHLGQEGQDIFREHLSIETSASAWRQFYDDATGFRVSRLRDLFRVCYFVAMALKRQLKPIKR</sequence>
<dbReference type="GO" id="GO:0016740">
    <property type="term" value="F:transferase activity"/>
    <property type="evidence" value="ECO:0007669"/>
    <property type="project" value="UniProtKB-KW"/>
</dbReference>
<reference evidence="1 2" key="1">
    <citation type="submission" date="2016-10" db="EMBL/GenBank/DDBJ databases">
        <authorList>
            <person name="de Groot N.N."/>
        </authorList>
    </citation>
    <scope>NUCLEOTIDE SEQUENCE [LARGE SCALE GENOMIC DNA]</scope>
    <source>
        <strain evidence="1 2">CGMCC 1.9167</strain>
    </source>
</reference>
<keyword evidence="2" id="KW-1185">Reference proteome</keyword>
<gene>
    <name evidence="1" type="ORF">SAMN05216203_1821</name>
</gene>
<evidence type="ECO:0000313" key="1">
    <source>
        <dbReference type="EMBL" id="SFR61741.1"/>
    </source>
</evidence>
<dbReference type="SUPFAM" id="SSF53756">
    <property type="entry name" value="UDP-Glycosyltransferase/glycogen phosphorylase"/>
    <property type="match status" value="1"/>
</dbReference>
<dbReference type="AlphaFoldDB" id="A0A1I6I4W1"/>
<dbReference type="OrthoDB" id="980849at2"/>
<name>A0A1I6I4W1_9GAMM</name>
<dbReference type="Proteomes" id="UP000198644">
    <property type="component" value="Unassembled WGS sequence"/>
</dbReference>
<proteinExistence type="predicted"/>
<dbReference type="EMBL" id="FOYW01000001">
    <property type="protein sequence ID" value="SFR61741.1"/>
    <property type="molecule type" value="Genomic_DNA"/>
</dbReference>
<evidence type="ECO:0000313" key="2">
    <source>
        <dbReference type="Proteomes" id="UP000198644"/>
    </source>
</evidence>
<dbReference type="RefSeq" id="WP_092011138.1">
    <property type="nucleotide sequence ID" value="NZ_FOYW01000001.1"/>
</dbReference>
<protein>
    <submittedName>
        <fullName evidence="1">Glycosyltransferase involved in cell wall bisynthesis</fullName>
    </submittedName>
</protein>
<keyword evidence="1" id="KW-0808">Transferase</keyword>